<dbReference type="Pfam" id="PF12771">
    <property type="entry name" value="SusD-like_2"/>
    <property type="match status" value="1"/>
</dbReference>
<dbReference type="STRING" id="405671.SAMN05421827_10387"/>
<dbReference type="OrthoDB" id="9766256at2"/>
<dbReference type="AlphaFoldDB" id="A0A1G7R5L6"/>
<evidence type="ECO:0000313" key="2">
    <source>
        <dbReference type="EMBL" id="SDG06082.1"/>
    </source>
</evidence>
<feature type="chain" id="PRO_5011614789" evidence="1">
    <location>
        <begin position="19"/>
        <end position="475"/>
    </location>
</feature>
<keyword evidence="3" id="KW-1185">Reference proteome</keyword>
<gene>
    <name evidence="2" type="ORF">SAMN05421827_10387</name>
</gene>
<evidence type="ECO:0000256" key="1">
    <source>
        <dbReference type="SAM" id="SignalP"/>
    </source>
</evidence>
<organism evidence="2 3">
    <name type="scientific">Pedobacter terrae</name>
    <dbReference type="NCBI Taxonomy" id="405671"/>
    <lineage>
        <taxon>Bacteria</taxon>
        <taxon>Pseudomonadati</taxon>
        <taxon>Bacteroidota</taxon>
        <taxon>Sphingobacteriia</taxon>
        <taxon>Sphingobacteriales</taxon>
        <taxon>Sphingobacteriaceae</taxon>
        <taxon>Pedobacter</taxon>
    </lineage>
</organism>
<accession>A0A1G7R5L6</accession>
<dbReference type="RefSeq" id="WP_090497540.1">
    <property type="nucleotide sequence ID" value="NZ_FNCH01000003.1"/>
</dbReference>
<dbReference type="Proteomes" id="UP000199643">
    <property type="component" value="Unassembled WGS sequence"/>
</dbReference>
<dbReference type="SUPFAM" id="SSF48452">
    <property type="entry name" value="TPR-like"/>
    <property type="match status" value="1"/>
</dbReference>
<evidence type="ECO:0000313" key="3">
    <source>
        <dbReference type="Proteomes" id="UP000199643"/>
    </source>
</evidence>
<sequence>MKKSIIFFAMLVAFTACKKNITSLNIDTKKPSEVPAATLFSFATKSYSDVVTSASVNNNVFRFTTSQWAMVTYQDEAQYDFGTRNIPQAWWTTMYREVLQNLAESSNIIKANTTLNAGIKSNQLAIIDIMQVLAFSTLVNTFGNVPYSEALDQKNLFPKYDDAKTISLDLLKRLNTDIAQLNTASAGFSASEDLIFQGNISKWIKFGNSLRMQQALILADAENAIAKTAVEASDAGAISADVDNAAFKYLAGAPNQNPLYVDIVTGGRGDYVAAKDLVDKLLALADPRLSQYFGTNANGAYVGGIVGQVNTISAVSKPGPKVYAPDAQTLLMDYVETEFNRAEAAERGYAVSGNAETHYNNAVTASILYWGGTAAEASAYLANPLVSYATASGTWREKIGVQKWIALYNRPFNCWTELRRLDFPKVTAPVGAKSGFPNRLNYPSNEQQLNGNNYTQASGAIGGDVVTTKLFWDKF</sequence>
<dbReference type="Gene3D" id="1.25.40.390">
    <property type="match status" value="1"/>
</dbReference>
<keyword evidence="1" id="KW-0732">Signal</keyword>
<dbReference type="PROSITE" id="PS51257">
    <property type="entry name" value="PROKAR_LIPOPROTEIN"/>
    <property type="match status" value="1"/>
</dbReference>
<reference evidence="3" key="1">
    <citation type="submission" date="2016-10" db="EMBL/GenBank/DDBJ databases">
        <authorList>
            <person name="Varghese N."/>
            <person name="Submissions S."/>
        </authorList>
    </citation>
    <scope>NUCLEOTIDE SEQUENCE [LARGE SCALE GENOMIC DNA]</scope>
    <source>
        <strain evidence="3">DSM 17933</strain>
    </source>
</reference>
<dbReference type="InterPro" id="IPR041662">
    <property type="entry name" value="SusD-like_2"/>
</dbReference>
<name>A0A1G7R5L6_9SPHI</name>
<proteinExistence type="predicted"/>
<protein>
    <submittedName>
        <fullName evidence="2">Starch-binding associating with outer membrane</fullName>
    </submittedName>
</protein>
<feature type="signal peptide" evidence="1">
    <location>
        <begin position="1"/>
        <end position="18"/>
    </location>
</feature>
<dbReference type="EMBL" id="FNCH01000003">
    <property type="protein sequence ID" value="SDG06082.1"/>
    <property type="molecule type" value="Genomic_DNA"/>
</dbReference>
<dbReference type="InterPro" id="IPR011990">
    <property type="entry name" value="TPR-like_helical_dom_sf"/>
</dbReference>